<dbReference type="HOGENOM" id="CLU_1721059_0_0_11"/>
<keyword evidence="1" id="KW-0175">Coiled coil</keyword>
<reference evidence="4" key="1">
    <citation type="journal article" date="2007" name="Proc. Natl. Acad. Sci. U.S.A.">
        <title>Genome sequencing reveals complex secondary metabolome in the marine actinomycete Salinispora tropica.</title>
        <authorList>
            <person name="Udwary D.W."/>
            <person name="Zeigler L."/>
            <person name="Asolkar R.N."/>
            <person name="Singan V."/>
            <person name="Lapidus A."/>
            <person name="Fenical W."/>
            <person name="Jensen P.R."/>
            <person name="Moore B.S."/>
        </authorList>
    </citation>
    <scope>NUCLEOTIDE SEQUENCE [LARGE SCALE GENOMIC DNA]</scope>
    <source>
        <strain evidence="4">ATCC BAA-916 / DSM 44818 / CNB-440</strain>
    </source>
</reference>
<evidence type="ECO:0000256" key="1">
    <source>
        <dbReference type="SAM" id="Coils"/>
    </source>
</evidence>
<feature type="coiled-coil region" evidence="1">
    <location>
        <begin position="44"/>
        <end position="81"/>
    </location>
</feature>
<dbReference type="Proteomes" id="UP000000235">
    <property type="component" value="Chromosome"/>
</dbReference>
<dbReference type="AlphaFoldDB" id="A4XBX7"/>
<dbReference type="EMBL" id="CP000667">
    <property type="protein sequence ID" value="ABP56434.1"/>
    <property type="molecule type" value="Genomic_DNA"/>
</dbReference>
<sequence length="152" mass="15950">MVTHVHVRLPIHREYDRALDELADVSAALHRAGYSDPGSVAQFVDQLAAERDQARAALGDAQELIATLDDAVERIDRARARYATTRTGSRPGSAQGAVPPAESHAQARVDPGADAMGGTVPTAHSGSVDTVTGLRMGGFVPSGTVVIGRDDR</sequence>
<keyword evidence="4" id="KW-1185">Reference proteome</keyword>
<accession>A4XBX7</accession>
<protein>
    <submittedName>
        <fullName evidence="3">Uncharacterized protein</fullName>
    </submittedName>
</protein>
<dbReference type="PATRIC" id="fig|369723.5.peg.4135"/>
<evidence type="ECO:0000313" key="3">
    <source>
        <dbReference type="EMBL" id="ABP56434.1"/>
    </source>
</evidence>
<evidence type="ECO:0000313" key="4">
    <source>
        <dbReference type="Proteomes" id="UP000000235"/>
    </source>
</evidence>
<name>A4XBX7_SALTO</name>
<dbReference type="KEGG" id="stp:Strop_4004"/>
<dbReference type="RefSeq" id="WP_012015202.1">
    <property type="nucleotide sequence ID" value="NC_009380.1"/>
</dbReference>
<proteinExistence type="predicted"/>
<evidence type="ECO:0000256" key="2">
    <source>
        <dbReference type="SAM" id="MobiDB-lite"/>
    </source>
</evidence>
<feature type="region of interest" description="Disordered" evidence="2">
    <location>
        <begin position="82"/>
        <end position="129"/>
    </location>
</feature>
<gene>
    <name evidence="3" type="ordered locus">Strop_4004</name>
</gene>
<organism evidence="3 4">
    <name type="scientific">Salinispora tropica (strain ATCC BAA-916 / DSM 44818 / JCM 13857 / NBRC 105044 / CNB-440)</name>
    <dbReference type="NCBI Taxonomy" id="369723"/>
    <lineage>
        <taxon>Bacteria</taxon>
        <taxon>Bacillati</taxon>
        <taxon>Actinomycetota</taxon>
        <taxon>Actinomycetes</taxon>
        <taxon>Micromonosporales</taxon>
        <taxon>Micromonosporaceae</taxon>
        <taxon>Salinispora</taxon>
    </lineage>
</organism>
<dbReference type="STRING" id="369723.Strop_4004"/>